<comment type="caution">
    <text evidence="1">The sequence shown here is derived from an EMBL/GenBank/DDBJ whole genome shotgun (WGS) entry which is preliminary data.</text>
</comment>
<keyword evidence="2" id="KW-1185">Reference proteome</keyword>
<protein>
    <recommendedName>
        <fullName evidence="3">DUF4238 domain-containing protein</fullName>
    </recommendedName>
</protein>
<proteinExistence type="predicted"/>
<dbReference type="EMBL" id="JBHLWI010000004">
    <property type="protein sequence ID" value="MFC0261428.1"/>
    <property type="molecule type" value="Genomic_DNA"/>
</dbReference>
<dbReference type="RefSeq" id="WP_382385878.1">
    <property type="nucleotide sequence ID" value="NZ_JBHLWI010000004.1"/>
</dbReference>
<name>A0ABV6FNI4_9BACT</name>
<gene>
    <name evidence="1" type="ORF">ACFFIP_01950</name>
</gene>
<evidence type="ECO:0008006" key="3">
    <source>
        <dbReference type="Google" id="ProtNLM"/>
    </source>
</evidence>
<organism evidence="1 2">
    <name type="scientific">Fontibacter flavus</name>
    <dbReference type="NCBI Taxonomy" id="654838"/>
    <lineage>
        <taxon>Bacteria</taxon>
        <taxon>Pseudomonadati</taxon>
        <taxon>Bacteroidota</taxon>
        <taxon>Cytophagia</taxon>
        <taxon>Cytophagales</taxon>
        <taxon>Cyclobacteriaceae</taxon>
        <taxon>Fontibacter</taxon>
    </lineage>
</organism>
<dbReference type="Proteomes" id="UP001589797">
    <property type="component" value="Unassembled WGS sequence"/>
</dbReference>
<sequence>MKNISKKNHYIPCFWSANWNLDYLMKLRNNTINHQSPRKVLLHTFGVAAKKIYQKKAENVFYIEYANLSEVESKEDLIELNKVFNNVELDFDIEDGFNENFSYFFNYEDKFTVYENEFKKYLLNLIKYKKINNLEEKTYISLFLYIQILRNPYYFSKFTSMINAKKVSKIHLFLEMEKALKDKDFLFNSLFYFINNEWNIYITKDYSLPLSDFPFIESDSSILICIAPDILLEIEMNGRERINNYMIMNESKHKFIYDQILKNSHFNLVCSEIKFFKFLNISNL</sequence>
<evidence type="ECO:0000313" key="1">
    <source>
        <dbReference type="EMBL" id="MFC0261428.1"/>
    </source>
</evidence>
<accession>A0ABV6FNI4</accession>
<reference evidence="1 2" key="1">
    <citation type="submission" date="2024-09" db="EMBL/GenBank/DDBJ databases">
        <authorList>
            <person name="Sun Q."/>
            <person name="Mori K."/>
        </authorList>
    </citation>
    <scope>NUCLEOTIDE SEQUENCE [LARGE SCALE GENOMIC DNA]</scope>
    <source>
        <strain evidence="1 2">CCM 7650</strain>
    </source>
</reference>
<evidence type="ECO:0000313" key="2">
    <source>
        <dbReference type="Proteomes" id="UP001589797"/>
    </source>
</evidence>